<protein>
    <submittedName>
        <fullName evidence="1">Uncharacterized protein</fullName>
    </submittedName>
</protein>
<accession>W0DT47</accession>
<dbReference type="KEGG" id="tti:THITH_10510"/>
<dbReference type="Pfam" id="PF19888">
    <property type="entry name" value="DUF6361"/>
    <property type="match status" value="1"/>
</dbReference>
<dbReference type="EMBL" id="CP007029">
    <property type="protein sequence ID" value="AHF00149.1"/>
    <property type="molecule type" value="Genomic_DNA"/>
</dbReference>
<dbReference type="AlphaFoldDB" id="W0DT47"/>
<dbReference type="OrthoDB" id="1825624at2"/>
<sequence length="51" mass="5597">MQAQLTWIDLTAADRTRVRQVLDLFAEQGTVDELGLGSLRHALSNALFPGT</sequence>
<gene>
    <name evidence="1" type="ORF">THITH_10510</name>
</gene>
<name>W0DT47_9GAMM</name>
<proteinExistence type="predicted"/>
<dbReference type="HOGENOM" id="CLU_3104950_0_0_6"/>
<dbReference type="Proteomes" id="UP000005289">
    <property type="component" value="Chromosome"/>
</dbReference>
<organism evidence="1 2">
    <name type="scientific">Thioalkalivibrio paradoxus ARh 1</name>
    <dbReference type="NCBI Taxonomy" id="713585"/>
    <lineage>
        <taxon>Bacteria</taxon>
        <taxon>Pseudomonadati</taxon>
        <taxon>Pseudomonadota</taxon>
        <taxon>Gammaproteobacteria</taxon>
        <taxon>Chromatiales</taxon>
        <taxon>Ectothiorhodospiraceae</taxon>
        <taxon>Thioalkalivibrio</taxon>
    </lineage>
</organism>
<dbReference type="InterPro" id="IPR045941">
    <property type="entry name" value="DUF6361"/>
</dbReference>
<dbReference type="STRING" id="713585.THITH_10510"/>
<evidence type="ECO:0000313" key="1">
    <source>
        <dbReference type="EMBL" id="AHF00149.1"/>
    </source>
</evidence>
<keyword evidence="2" id="KW-1185">Reference proteome</keyword>
<reference evidence="1 2" key="1">
    <citation type="submission" date="2013-12" db="EMBL/GenBank/DDBJ databases">
        <authorList>
            <consortium name="DOE Joint Genome Institute"/>
            <person name="Muyzer G."/>
            <person name="Huntemann M."/>
            <person name="Han J."/>
            <person name="Chen A."/>
            <person name="Kyrpides N."/>
            <person name="Mavromatis K."/>
            <person name="Markowitz V."/>
            <person name="Palaniappan K."/>
            <person name="Ivanova N."/>
            <person name="Schaumberg A."/>
            <person name="Pati A."/>
            <person name="Liolios K."/>
            <person name="Nordberg H.P."/>
            <person name="Cantor M.N."/>
            <person name="Hua S.X."/>
            <person name="Woyke T."/>
        </authorList>
    </citation>
    <scope>NUCLEOTIDE SEQUENCE [LARGE SCALE GENOMIC DNA]</scope>
    <source>
        <strain evidence="1 2">ARh 1</strain>
    </source>
</reference>
<evidence type="ECO:0000313" key="2">
    <source>
        <dbReference type="Proteomes" id="UP000005289"/>
    </source>
</evidence>